<keyword evidence="2" id="KW-1185">Reference proteome</keyword>
<sequence>MRQMRDGTSLQGFRLQITTEGNLPGLHQTYLHVRSELPGALLVVKLGPVNLLLVKLGPGTHRLVVYL</sequence>
<proteinExistence type="predicted"/>
<accession>A0A0D9W4W3</accession>
<dbReference type="Proteomes" id="UP000032180">
    <property type="component" value="Chromosome 4"/>
</dbReference>
<protein>
    <submittedName>
        <fullName evidence="1">Uncharacterized protein</fullName>
    </submittedName>
</protein>
<dbReference type="Gramene" id="LPERR04G09210.2">
    <property type="protein sequence ID" value="LPERR04G09210.2"/>
    <property type="gene ID" value="LPERR04G09210"/>
</dbReference>
<reference evidence="1 2" key="1">
    <citation type="submission" date="2012-08" db="EMBL/GenBank/DDBJ databases">
        <title>Oryza genome evolution.</title>
        <authorList>
            <person name="Wing R.A."/>
        </authorList>
    </citation>
    <scope>NUCLEOTIDE SEQUENCE</scope>
</reference>
<evidence type="ECO:0000313" key="1">
    <source>
        <dbReference type="EnsemblPlants" id="LPERR04G09210.2"/>
    </source>
</evidence>
<dbReference type="HOGENOM" id="CLU_2852911_0_0_1"/>
<reference evidence="1" key="3">
    <citation type="submission" date="2015-04" db="UniProtKB">
        <authorList>
            <consortium name="EnsemblPlants"/>
        </authorList>
    </citation>
    <scope>IDENTIFICATION</scope>
</reference>
<dbReference type="AlphaFoldDB" id="A0A0D9W4W3"/>
<evidence type="ECO:0000313" key="2">
    <source>
        <dbReference type="Proteomes" id="UP000032180"/>
    </source>
</evidence>
<reference evidence="2" key="2">
    <citation type="submission" date="2013-12" db="EMBL/GenBank/DDBJ databases">
        <authorList>
            <person name="Yu Y."/>
            <person name="Lee S."/>
            <person name="de Baynast K."/>
            <person name="Wissotski M."/>
            <person name="Liu L."/>
            <person name="Talag J."/>
            <person name="Goicoechea J."/>
            <person name="Angelova A."/>
            <person name="Jetty R."/>
            <person name="Kudrna D."/>
            <person name="Golser W."/>
            <person name="Rivera L."/>
            <person name="Zhang J."/>
            <person name="Wing R."/>
        </authorList>
    </citation>
    <scope>NUCLEOTIDE SEQUENCE</scope>
</reference>
<dbReference type="EnsemblPlants" id="LPERR04G09210.2">
    <property type="protein sequence ID" value="LPERR04G09210.2"/>
    <property type="gene ID" value="LPERR04G09210"/>
</dbReference>
<name>A0A0D9W4W3_9ORYZ</name>
<organism evidence="1 2">
    <name type="scientific">Leersia perrieri</name>
    <dbReference type="NCBI Taxonomy" id="77586"/>
    <lineage>
        <taxon>Eukaryota</taxon>
        <taxon>Viridiplantae</taxon>
        <taxon>Streptophyta</taxon>
        <taxon>Embryophyta</taxon>
        <taxon>Tracheophyta</taxon>
        <taxon>Spermatophyta</taxon>
        <taxon>Magnoliopsida</taxon>
        <taxon>Liliopsida</taxon>
        <taxon>Poales</taxon>
        <taxon>Poaceae</taxon>
        <taxon>BOP clade</taxon>
        <taxon>Oryzoideae</taxon>
        <taxon>Oryzeae</taxon>
        <taxon>Oryzinae</taxon>
        <taxon>Leersia</taxon>
    </lineage>
</organism>